<dbReference type="InterPro" id="IPR022830">
    <property type="entry name" value="Indigdn_synthA-like"/>
</dbReference>
<dbReference type="Gene3D" id="3.40.1790.10">
    <property type="entry name" value="Indigoidine synthase domain"/>
    <property type="match status" value="1"/>
</dbReference>
<evidence type="ECO:0000256" key="2">
    <source>
        <dbReference type="ARBA" id="ARBA00022801"/>
    </source>
</evidence>
<keyword evidence="2 6" id="KW-0378">Hydrolase</keyword>
<proteinExistence type="inferred from homology"/>
<reference evidence="7 8" key="1">
    <citation type="submission" date="2017-09" db="EMBL/GenBank/DDBJ databases">
        <authorList>
            <person name="Ehlers B."/>
            <person name="Leendertz F.H."/>
        </authorList>
    </citation>
    <scope>NUCLEOTIDE SEQUENCE [LARGE SCALE GENOMIC DNA]</scope>
    <source>
        <strain evidence="7 8">DSM 18289</strain>
    </source>
</reference>
<sequence length="307" mass="32603">MTDTNSSLPMTFSADVKQALDAGKPVVALESTIITHGMPYPANVETAVAVEDIIRAEGATPATIAILDGVIHVGLEKEQLEALAQRTDVMKLSRADLAFALATGRTGSTTVAATMICAHRAGISVFATGGVGGVHRGAEETFDISADLQELGQTPVMVVSAGVKALLDIPKTLEVLETLGVPVVGFETDEFPAFWSRQSGLPCPLRLDDPAKIAKFHQMRQTLGLDGGMMVANPVPETNEIPRNEMETDILEAIDEANRRNVTAKDVTPFVLSRIAELTHGRSLQTNIALVKNNARLSAKIAKALCV</sequence>
<dbReference type="GO" id="GO:0005737">
    <property type="term" value="C:cytoplasm"/>
    <property type="evidence" value="ECO:0007669"/>
    <property type="project" value="TreeGrafter"/>
</dbReference>
<dbReference type="PANTHER" id="PTHR42909:SF1">
    <property type="entry name" value="CARBOHYDRATE KINASE PFKB DOMAIN-CONTAINING PROTEIN"/>
    <property type="match status" value="1"/>
</dbReference>
<dbReference type="Proteomes" id="UP000219439">
    <property type="component" value="Unassembled WGS sequence"/>
</dbReference>
<keyword evidence="5 6" id="KW-0326">Glycosidase</keyword>
<feature type="binding site" evidence="6">
    <location>
        <position position="143"/>
    </location>
    <ligand>
        <name>Mn(2+)</name>
        <dbReference type="ChEBI" id="CHEBI:29035"/>
    </ligand>
</feature>
<dbReference type="GO" id="GO:0004730">
    <property type="term" value="F:pseudouridylate synthase activity"/>
    <property type="evidence" value="ECO:0007669"/>
    <property type="project" value="UniProtKB-UniRule"/>
</dbReference>
<feature type="active site" description="Proton donor" evidence="6">
    <location>
        <position position="30"/>
    </location>
</feature>
<comment type="function">
    <text evidence="6">Catalyzes the reversible cleavage of pseudouridine 5'-phosphate (PsiMP) to ribose 5-phosphate and uracil. Functions biologically in the cleavage direction, as part of a pseudouridine degradation pathway.</text>
</comment>
<evidence type="ECO:0000256" key="3">
    <source>
        <dbReference type="ARBA" id="ARBA00023211"/>
    </source>
</evidence>
<feature type="binding site" evidence="6">
    <location>
        <begin position="145"/>
        <end position="147"/>
    </location>
    <ligand>
        <name>substrate</name>
    </ligand>
</feature>
<dbReference type="AlphaFoldDB" id="A0A285NH28"/>
<dbReference type="HAMAP" id="MF_01876">
    <property type="entry name" value="PsiMP_glycosidase"/>
    <property type="match status" value="1"/>
</dbReference>
<dbReference type="SUPFAM" id="SSF110581">
    <property type="entry name" value="Indigoidine synthase A-like"/>
    <property type="match status" value="1"/>
</dbReference>
<dbReference type="GO" id="GO:0016798">
    <property type="term" value="F:hydrolase activity, acting on glycosyl bonds"/>
    <property type="evidence" value="ECO:0007669"/>
    <property type="project" value="UniProtKB-KW"/>
</dbReference>
<dbReference type="EC" id="4.2.1.70" evidence="6"/>
<evidence type="ECO:0000256" key="6">
    <source>
        <dbReference type="HAMAP-Rule" id="MF_01876"/>
    </source>
</evidence>
<dbReference type="EMBL" id="OBEL01000001">
    <property type="protein sequence ID" value="SNZ08770.1"/>
    <property type="molecule type" value="Genomic_DNA"/>
</dbReference>
<dbReference type="GO" id="GO:0046872">
    <property type="term" value="F:metal ion binding"/>
    <property type="evidence" value="ECO:0007669"/>
    <property type="project" value="UniProtKB-KW"/>
</dbReference>
<dbReference type="PANTHER" id="PTHR42909">
    <property type="entry name" value="ZGC:136858"/>
    <property type="match status" value="1"/>
</dbReference>
<dbReference type="GO" id="GO:0046113">
    <property type="term" value="P:nucleobase catabolic process"/>
    <property type="evidence" value="ECO:0007669"/>
    <property type="project" value="UniProtKB-UniRule"/>
</dbReference>
<keyword evidence="3 6" id="KW-0464">Manganese</keyword>
<evidence type="ECO:0000256" key="5">
    <source>
        <dbReference type="ARBA" id="ARBA00023295"/>
    </source>
</evidence>
<feature type="binding site" evidence="6">
    <location>
        <position position="111"/>
    </location>
    <ligand>
        <name>substrate</name>
    </ligand>
</feature>
<dbReference type="OrthoDB" id="9805870at2"/>
<evidence type="ECO:0000313" key="8">
    <source>
        <dbReference type="Proteomes" id="UP000219439"/>
    </source>
</evidence>
<evidence type="ECO:0000313" key="7">
    <source>
        <dbReference type="EMBL" id="SNZ08770.1"/>
    </source>
</evidence>
<comment type="similarity">
    <text evidence="6">Belongs to the pseudouridine-5'-phosphate glycosidase family.</text>
</comment>
<evidence type="ECO:0000256" key="4">
    <source>
        <dbReference type="ARBA" id="ARBA00023239"/>
    </source>
</evidence>
<dbReference type="Pfam" id="PF04227">
    <property type="entry name" value="Indigoidine_A"/>
    <property type="match status" value="1"/>
</dbReference>
<organism evidence="7 8">
    <name type="scientific">Cohaesibacter gelatinilyticus</name>
    <dbReference type="NCBI Taxonomy" id="372072"/>
    <lineage>
        <taxon>Bacteria</taxon>
        <taxon>Pseudomonadati</taxon>
        <taxon>Pseudomonadota</taxon>
        <taxon>Alphaproteobacteria</taxon>
        <taxon>Hyphomicrobiales</taxon>
        <taxon>Cohaesibacteraceae</taxon>
    </lineage>
</organism>
<name>A0A285NH28_9HYPH</name>
<gene>
    <name evidence="6" type="primary">psuG</name>
    <name evidence="7" type="ORF">SAMN06265368_1805</name>
</gene>
<evidence type="ECO:0000256" key="1">
    <source>
        <dbReference type="ARBA" id="ARBA00022723"/>
    </source>
</evidence>
<protein>
    <recommendedName>
        <fullName evidence="6">Pseudouridine-5'-phosphate glycosidase</fullName>
        <shortName evidence="6">PsiMP glycosidase</shortName>
        <ecNumber evidence="6">4.2.1.70</ecNumber>
    </recommendedName>
</protein>
<comment type="catalytic activity">
    <reaction evidence="6">
        <text>D-ribose 5-phosphate + uracil = psi-UMP + H2O</text>
        <dbReference type="Rhea" id="RHEA:18337"/>
        <dbReference type="ChEBI" id="CHEBI:15377"/>
        <dbReference type="ChEBI" id="CHEBI:17568"/>
        <dbReference type="ChEBI" id="CHEBI:58380"/>
        <dbReference type="ChEBI" id="CHEBI:78346"/>
        <dbReference type="EC" id="4.2.1.70"/>
    </reaction>
</comment>
<dbReference type="InterPro" id="IPR007342">
    <property type="entry name" value="PsuG"/>
</dbReference>
<keyword evidence="4 6" id="KW-0456">Lyase</keyword>
<keyword evidence="8" id="KW-1185">Reference proteome</keyword>
<comment type="cofactor">
    <cofactor evidence="6">
        <name>Mn(2+)</name>
        <dbReference type="ChEBI" id="CHEBI:29035"/>
    </cofactor>
    <text evidence="6">Binds 1 Mn(2+) ion per subunit.</text>
</comment>
<dbReference type="RefSeq" id="WP_097152917.1">
    <property type="nucleotide sequence ID" value="NZ_OBEL01000001.1"/>
</dbReference>
<feature type="active site" description="Nucleophile" evidence="6">
    <location>
        <position position="164"/>
    </location>
</feature>
<accession>A0A285NH28</accession>
<keyword evidence="1 6" id="KW-0479">Metal-binding</keyword>
<comment type="subunit">
    <text evidence="6">Homotrimer.</text>
</comment>
<feature type="binding site" evidence="6">
    <location>
        <position position="91"/>
    </location>
    <ligand>
        <name>substrate</name>
    </ligand>
</feature>